<comment type="subunit">
    <text evidence="1 9">Homodimer.</text>
</comment>
<feature type="binding site" evidence="9">
    <location>
        <position position="192"/>
    </location>
    <ligand>
        <name>Mg(2+)</name>
        <dbReference type="ChEBI" id="CHEBI:18420"/>
    </ligand>
</feature>
<dbReference type="InterPro" id="IPR023198">
    <property type="entry name" value="PGP-like_dom2"/>
</dbReference>
<dbReference type="NCBIfam" id="TIGR01422">
    <property type="entry name" value="phosphonatase"/>
    <property type="match status" value="1"/>
</dbReference>
<evidence type="ECO:0000256" key="4">
    <source>
        <dbReference type="ARBA" id="ARBA00022842"/>
    </source>
</evidence>
<dbReference type="Proteomes" id="UP000038011">
    <property type="component" value="Unassembled WGS sequence"/>
</dbReference>
<organism evidence="10 11">
    <name type="scientific">Ahrensia marina</name>
    <dbReference type="NCBI Taxonomy" id="1514904"/>
    <lineage>
        <taxon>Bacteria</taxon>
        <taxon>Pseudomonadati</taxon>
        <taxon>Pseudomonadota</taxon>
        <taxon>Alphaproteobacteria</taxon>
        <taxon>Hyphomicrobiales</taxon>
        <taxon>Ahrensiaceae</taxon>
        <taxon>Ahrensia</taxon>
    </lineage>
</organism>
<evidence type="ECO:0000256" key="6">
    <source>
        <dbReference type="ARBA" id="ARBA00052005"/>
    </source>
</evidence>
<comment type="similarity">
    <text evidence="9">Belongs to the HAD-like hydrolase superfamily. PhnX family.</text>
</comment>
<dbReference type="Gene3D" id="3.40.50.1000">
    <property type="entry name" value="HAD superfamily/HAD-like"/>
    <property type="match status" value="1"/>
</dbReference>
<comment type="catalytic activity">
    <reaction evidence="6 9">
        <text>phosphonoacetaldehyde + H2O = acetaldehyde + phosphate + H(+)</text>
        <dbReference type="Rhea" id="RHEA:18905"/>
        <dbReference type="ChEBI" id="CHEBI:15343"/>
        <dbReference type="ChEBI" id="CHEBI:15377"/>
        <dbReference type="ChEBI" id="CHEBI:15378"/>
        <dbReference type="ChEBI" id="CHEBI:43474"/>
        <dbReference type="ChEBI" id="CHEBI:58383"/>
        <dbReference type="EC" id="3.11.1.1"/>
    </reaction>
</comment>
<dbReference type="OrthoDB" id="5504491at2"/>
<proteinExistence type="inferred from homology"/>
<evidence type="ECO:0000256" key="7">
    <source>
        <dbReference type="ARBA" id="ARBA00056573"/>
    </source>
</evidence>
<dbReference type="Pfam" id="PF00702">
    <property type="entry name" value="Hydrolase"/>
    <property type="match status" value="1"/>
</dbReference>
<comment type="caution">
    <text evidence="10">The sequence shown here is derived from an EMBL/GenBank/DDBJ whole genome shotgun (WGS) entry which is preliminary data.</text>
</comment>
<dbReference type="SFLD" id="SFLDG01129">
    <property type="entry name" value="C1.5:_HAD__Beta-PGM__Phosphata"/>
    <property type="match status" value="1"/>
</dbReference>
<dbReference type="AlphaFoldDB" id="A0A0N0E8P4"/>
<keyword evidence="11" id="KW-1185">Reference proteome</keyword>
<feature type="binding site" evidence="9">
    <location>
        <position position="20"/>
    </location>
    <ligand>
        <name>Mg(2+)</name>
        <dbReference type="ChEBI" id="CHEBI:18420"/>
    </ligand>
</feature>
<dbReference type="PANTHER" id="PTHR43434:SF19">
    <property type="entry name" value="PHOSPHONOACETALDEHYDE HYDROLASE"/>
    <property type="match status" value="1"/>
</dbReference>
<evidence type="ECO:0000256" key="1">
    <source>
        <dbReference type="ARBA" id="ARBA00011738"/>
    </source>
</evidence>
<evidence type="ECO:0000256" key="2">
    <source>
        <dbReference type="ARBA" id="ARBA00022723"/>
    </source>
</evidence>
<dbReference type="GO" id="GO:0050194">
    <property type="term" value="F:phosphonoacetaldehyde hydrolase activity"/>
    <property type="evidence" value="ECO:0007669"/>
    <property type="project" value="UniProtKB-UniRule"/>
</dbReference>
<dbReference type="HAMAP" id="MF_01375">
    <property type="entry name" value="PhnX"/>
    <property type="match status" value="1"/>
</dbReference>
<gene>
    <name evidence="9" type="primary">phnX</name>
    <name evidence="10" type="ORF">SU32_02350</name>
</gene>
<evidence type="ECO:0000256" key="8">
    <source>
        <dbReference type="ARBA" id="ARBA00066472"/>
    </source>
</evidence>
<dbReference type="InterPro" id="IPR036412">
    <property type="entry name" value="HAD-like_sf"/>
</dbReference>
<comment type="cofactor">
    <cofactor evidence="9">
        <name>Mg(2+)</name>
        <dbReference type="ChEBI" id="CHEBI:18420"/>
    </cofactor>
    <text evidence="9">Binds 1 Mg(2+) ion per subunit.</text>
</comment>
<evidence type="ECO:0000313" key="10">
    <source>
        <dbReference type="EMBL" id="KPB02608.1"/>
    </source>
</evidence>
<evidence type="ECO:0000256" key="9">
    <source>
        <dbReference type="HAMAP-Rule" id="MF_01375"/>
    </source>
</evidence>
<evidence type="ECO:0000313" key="11">
    <source>
        <dbReference type="Proteomes" id="UP000038011"/>
    </source>
</evidence>
<evidence type="ECO:0000256" key="3">
    <source>
        <dbReference type="ARBA" id="ARBA00022801"/>
    </source>
</evidence>
<dbReference type="SFLD" id="SFLDS00003">
    <property type="entry name" value="Haloacid_Dehalogenase"/>
    <property type="match status" value="1"/>
</dbReference>
<dbReference type="SUPFAM" id="SSF56784">
    <property type="entry name" value="HAD-like"/>
    <property type="match status" value="1"/>
</dbReference>
<dbReference type="InterPro" id="IPR006323">
    <property type="entry name" value="Phosphonoacetald_hydro"/>
</dbReference>
<protein>
    <recommendedName>
        <fullName evidence="8 9">Phosphonoacetaldehyde hydrolase</fullName>
        <shortName evidence="9">Phosphonatase</shortName>
        <ecNumber evidence="8 9">3.11.1.1</ecNumber>
    </recommendedName>
    <alternativeName>
        <fullName evidence="9">Phosphonoacetaldehyde phosphonohydrolase</fullName>
    </alternativeName>
</protein>
<feature type="active site" description="Nucleophile" evidence="9">
    <location>
        <position position="18"/>
    </location>
</feature>
<dbReference type="GO" id="GO:0008967">
    <property type="term" value="F:phosphoglycolate phosphatase activity"/>
    <property type="evidence" value="ECO:0007669"/>
    <property type="project" value="TreeGrafter"/>
</dbReference>
<feature type="active site" description="Schiff-base intermediate with substrate" evidence="9">
    <location>
        <position position="59"/>
    </location>
</feature>
<dbReference type="STRING" id="1514904.SU32_02350"/>
<dbReference type="EMBL" id="JXMU01000002">
    <property type="protein sequence ID" value="KPB02608.1"/>
    <property type="molecule type" value="Genomic_DNA"/>
</dbReference>
<dbReference type="PANTHER" id="PTHR43434">
    <property type="entry name" value="PHOSPHOGLYCOLATE PHOSPHATASE"/>
    <property type="match status" value="1"/>
</dbReference>
<dbReference type="GO" id="GO:0000287">
    <property type="term" value="F:magnesium ion binding"/>
    <property type="evidence" value="ECO:0007669"/>
    <property type="project" value="UniProtKB-UniRule"/>
</dbReference>
<dbReference type="RefSeq" id="WP_053997719.1">
    <property type="nucleotide sequence ID" value="NZ_JXMU01000002.1"/>
</dbReference>
<reference evidence="10 11" key="1">
    <citation type="submission" date="2015-01" db="EMBL/GenBank/DDBJ databases">
        <title>Ahrensia donghaiensis sp. nov., a novel dimethylsulphoniopropionate-cleavage bacterium isolated from seawater and emended descriptions of the genus Ahrensia and Ahrensia kielensis.</title>
        <authorList>
            <person name="Liu J."/>
        </authorList>
    </citation>
    <scope>NUCLEOTIDE SEQUENCE [LARGE SCALE GENOMIC DNA]</scope>
    <source>
        <strain evidence="10 11">LZD062</strain>
    </source>
</reference>
<keyword evidence="5 9" id="KW-0704">Schiff base</keyword>
<keyword evidence="4 9" id="KW-0460">Magnesium</keyword>
<keyword evidence="2 9" id="KW-0479">Metal-binding</keyword>
<dbReference type="SFLD" id="SFLDG01135">
    <property type="entry name" value="C1.5.6:_HAD__Beta-PGM__Phospha"/>
    <property type="match status" value="1"/>
</dbReference>
<dbReference type="GO" id="GO:0019700">
    <property type="term" value="P:organic phosphonate catabolic process"/>
    <property type="evidence" value="ECO:0007669"/>
    <property type="project" value="InterPro"/>
</dbReference>
<keyword evidence="3 9" id="KW-0378">Hydrolase</keyword>
<sequence>MLQVHAQNTSEIKAVIFDWAGTMIDFGSFAPMGVFIEAFAEFGITTMIEEARSSMGMPKWHHIKAMIEMPSINEAWRKKYGTAPSDKDVDKIYEVFVPMNEKVVAQYATLVPGATDMLDYLKEKNIKVGSTTGYTRSIMENVLPIAAEQGYSPENLVCSDDLKEGRPGPLGIYKCMVDLAVYPAETIIKVDDTEPGIAEGVSAGCITVGVSLSGNYAGKTPAELDALAPEEVAALREKATAKLLNAGADYVIDTVADLPALLDTIARKTDASVTIDER</sequence>
<dbReference type="InterPro" id="IPR023214">
    <property type="entry name" value="HAD_sf"/>
</dbReference>
<evidence type="ECO:0000256" key="5">
    <source>
        <dbReference type="ARBA" id="ARBA00023270"/>
    </source>
</evidence>
<comment type="function">
    <text evidence="7 9">Involved in phosphonate degradation.</text>
</comment>
<name>A0A0N0E8P4_9HYPH</name>
<dbReference type="PATRIC" id="fig|1514904.3.peg.1672"/>
<dbReference type="GO" id="GO:0006281">
    <property type="term" value="P:DNA repair"/>
    <property type="evidence" value="ECO:0007669"/>
    <property type="project" value="TreeGrafter"/>
</dbReference>
<dbReference type="InterPro" id="IPR050155">
    <property type="entry name" value="HAD-like_hydrolase_sf"/>
</dbReference>
<accession>A0A0N0E8P4</accession>
<dbReference type="GO" id="GO:0005829">
    <property type="term" value="C:cytosol"/>
    <property type="evidence" value="ECO:0007669"/>
    <property type="project" value="TreeGrafter"/>
</dbReference>
<dbReference type="FunFam" id="1.10.150.240:FF:000006">
    <property type="entry name" value="Phosphonoacetaldehyde hydrolase"/>
    <property type="match status" value="1"/>
</dbReference>
<dbReference type="Gene3D" id="1.10.150.240">
    <property type="entry name" value="Putative phosphatase, domain 2"/>
    <property type="match status" value="1"/>
</dbReference>
<dbReference type="EC" id="3.11.1.1" evidence="8 9"/>
<feature type="binding site" evidence="9">
    <location>
        <position position="18"/>
    </location>
    <ligand>
        <name>Mg(2+)</name>
        <dbReference type="ChEBI" id="CHEBI:18420"/>
    </ligand>
</feature>